<dbReference type="EC" id="1.14.11.15" evidence="7"/>
<name>A0AAV8GG43_9POAL</name>
<dbReference type="Proteomes" id="UP001140206">
    <property type="component" value="Chromosome 2"/>
</dbReference>
<dbReference type="PANTHER" id="PTHR47990">
    <property type="entry name" value="2-OXOGLUTARATE (2OG) AND FE(II)-DEPENDENT OXYGENASE SUPERFAMILY PROTEIN-RELATED"/>
    <property type="match status" value="1"/>
</dbReference>
<evidence type="ECO:0000259" key="9">
    <source>
        <dbReference type="PROSITE" id="PS51471"/>
    </source>
</evidence>
<keyword evidence="2 8" id="KW-0479">Metal-binding</keyword>
<keyword evidence="5 8" id="KW-0408">Iron</keyword>
<evidence type="ECO:0000256" key="8">
    <source>
        <dbReference type="RuleBase" id="RU003682"/>
    </source>
</evidence>
<evidence type="ECO:0000256" key="1">
    <source>
        <dbReference type="ARBA" id="ARBA00001961"/>
    </source>
</evidence>
<comment type="cofactor">
    <cofactor evidence="1">
        <name>L-ascorbate</name>
        <dbReference type="ChEBI" id="CHEBI:38290"/>
    </cofactor>
</comment>
<reference evidence="10" key="1">
    <citation type="submission" date="2022-08" db="EMBL/GenBank/DDBJ databases">
        <authorList>
            <person name="Marques A."/>
        </authorList>
    </citation>
    <scope>NUCLEOTIDE SEQUENCE</scope>
    <source>
        <strain evidence="10">RhyPub2mFocal</strain>
        <tissue evidence="10">Leaves</tissue>
    </source>
</reference>
<sequence>MQNNKSKSNQSSNRKKTISYFSLVANFPSTKPISIRTLFLYIKPSVHHTGCIPSTDPNPKQRYNYNPNPIIETMPSLPEKPLSNVPLQLHQPKNFQFDSVPESHAWLDLHDHPTVDPIGHDTVPLIDLTDPKLAAKISKACEEWGVFQITGHSIQPDLLTRLEAQIHRLFALPANRKLKAAKSPSDVSGYGLVPISSFFSKLMWSEGFTISGSPLHHAQKLWPDDYSSFCDVVEEFDNVMRQLGNKLLHKILLSLGLSKEDIIRACPERDWLDMSAAVQLNSYPPCPDPDRTIGLAAHTDSSFLTLLYQNSVSGLQVLRPKDHTGPMRWVTVPPVPNTFTVNIGDLMHVLSNGRFRSVMHRAMVNPAKHRISVGFFCGPPMDVKVGPINKLTGPERGPVYRPVTWQEYQRLRRKLFDKALEAIKIGEEIA</sequence>
<dbReference type="AlphaFoldDB" id="A0AAV8GG43"/>
<evidence type="ECO:0000256" key="3">
    <source>
        <dbReference type="ARBA" id="ARBA00022964"/>
    </source>
</evidence>
<gene>
    <name evidence="10" type="ORF">LUZ62_052713</name>
</gene>
<dbReference type="EMBL" id="JAMFTS010000002">
    <property type="protein sequence ID" value="KAJ4801467.1"/>
    <property type="molecule type" value="Genomic_DNA"/>
</dbReference>
<evidence type="ECO:0000313" key="10">
    <source>
        <dbReference type="EMBL" id="KAJ4801467.1"/>
    </source>
</evidence>
<evidence type="ECO:0000313" key="11">
    <source>
        <dbReference type="Proteomes" id="UP001140206"/>
    </source>
</evidence>
<accession>A0AAV8GG43</accession>
<dbReference type="GO" id="GO:0046872">
    <property type="term" value="F:metal ion binding"/>
    <property type="evidence" value="ECO:0007669"/>
    <property type="project" value="UniProtKB-KW"/>
</dbReference>
<keyword evidence="11" id="KW-1185">Reference proteome</keyword>
<keyword evidence="3" id="KW-0223">Dioxygenase</keyword>
<dbReference type="InterPro" id="IPR026992">
    <property type="entry name" value="DIOX_N"/>
</dbReference>
<dbReference type="Pfam" id="PF14226">
    <property type="entry name" value="DIOX_N"/>
    <property type="match status" value="1"/>
</dbReference>
<comment type="similarity">
    <text evidence="8">Belongs to the iron/ascorbate-dependent oxidoreductase family.</text>
</comment>
<protein>
    <recommendedName>
        <fullName evidence="7">gibberellin 3beta-dioxygenase</fullName>
        <ecNumber evidence="7">1.14.11.15</ecNumber>
    </recommendedName>
</protein>
<comment type="caution">
    <text evidence="10">The sequence shown here is derived from an EMBL/GenBank/DDBJ whole genome shotgun (WGS) entry which is preliminary data.</text>
</comment>
<dbReference type="PROSITE" id="PS51471">
    <property type="entry name" value="FE2OG_OXY"/>
    <property type="match status" value="1"/>
</dbReference>
<evidence type="ECO:0000256" key="2">
    <source>
        <dbReference type="ARBA" id="ARBA00022723"/>
    </source>
</evidence>
<evidence type="ECO:0000256" key="5">
    <source>
        <dbReference type="ARBA" id="ARBA00023004"/>
    </source>
</evidence>
<dbReference type="InterPro" id="IPR050231">
    <property type="entry name" value="Iron_ascorbate_oxido_reductase"/>
</dbReference>
<dbReference type="InterPro" id="IPR005123">
    <property type="entry name" value="Oxoglu/Fe-dep_dioxygenase_dom"/>
</dbReference>
<evidence type="ECO:0000256" key="6">
    <source>
        <dbReference type="ARBA" id="ARBA00052181"/>
    </source>
</evidence>
<dbReference type="SUPFAM" id="SSF51197">
    <property type="entry name" value="Clavaminate synthase-like"/>
    <property type="match status" value="1"/>
</dbReference>
<comment type="catalytic activity">
    <reaction evidence="6">
        <text>gibberellin A20 + 2-oxoglutarate + O2 = gibberellin A1 + succinate + CO2</text>
        <dbReference type="Rhea" id="RHEA:10104"/>
        <dbReference type="ChEBI" id="CHEBI:15379"/>
        <dbReference type="ChEBI" id="CHEBI:16526"/>
        <dbReference type="ChEBI" id="CHEBI:16810"/>
        <dbReference type="ChEBI" id="CHEBI:30031"/>
        <dbReference type="ChEBI" id="CHEBI:58524"/>
        <dbReference type="ChEBI" id="CHEBI:58526"/>
        <dbReference type="EC" id="1.14.11.15"/>
    </reaction>
</comment>
<evidence type="ECO:0000256" key="7">
    <source>
        <dbReference type="ARBA" id="ARBA00066695"/>
    </source>
</evidence>
<evidence type="ECO:0000256" key="4">
    <source>
        <dbReference type="ARBA" id="ARBA00023002"/>
    </source>
</evidence>
<feature type="domain" description="Fe2OG dioxygenase" evidence="9">
    <location>
        <begin position="274"/>
        <end position="379"/>
    </location>
</feature>
<keyword evidence="4 8" id="KW-0560">Oxidoreductase</keyword>
<dbReference type="GO" id="GO:0016707">
    <property type="term" value="F:gibberellin 3-beta-dioxygenase activity"/>
    <property type="evidence" value="ECO:0007669"/>
    <property type="project" value="UniProtKB-EC"/>
</dbReference>
<proteinExistence type="inferred from homology"/>
<dbReference type="GO" id="GO:0009686">
    <property type="term" value="P:gibberellin biosynthetic process"/>
    <property type="evidence" value="ECO:0007669"/>
    <property type="project" value="UniProtKB-ARBA"/>
</dbReference>
<dbReference type="Gene3D" id="2.60.120.330">
    <property type="entry name" value="B-lactam Antibiotic, Isopenicillin N Synthase, Chain"/>
    <property type="match status" value="1"/>
</dbReference>
<dbReference type="InterPro" id="IPR027443">
    <property type="entry name" value="IPNS-like_sf"/>
</dbReference>
<dbReference type="FunFam" id="2.60.120.330:FF:000013">
    <property type="entry name" value="Gibberellin 3-beta-dioxygenase 1"/>
    <property type="match status" value="1"/>
</dbReference>
<organism evidence="10 11">
    <name type="scientific">Rhynchospora pubera</name>
    <dbReference type="NCBI Taxonomy" id="906938"/>
    <lineage>
        <taxon>Eukaryota</taxon>
        <taxon>Viridiplantae</taxon>
        <taxon>Streptophyta</taxon>
        <taxon>Embryophyta</taxon>
        <taxon>Tracheophyta</taxon>
        <taxon>Spermatophyta</taxon>
        <taxon>Magnoliopsida</taxon>
        <taxon>Liliopsida</taxon>
        <taxon>Poales</taxon>
        <taxon>Cyperaceae</taxon>
        <taxon>Cyperoideae</taxon>
        <taxon>Rhynchosporeae</taxon>
        <taxon>Rhynchospora</taxon>
    </lineage>
</organism>
<dbReference type="Pfam" id="PF03171">
    <property type="entry name" value="2OG-FeII_Oxy"/>
    <property type="match status" value="1"/>
</dbReference>
<dbReference type="InterPro" id="IPR044861">
    <property type="entry name" value="IPNS-like_FE2OG_OXY"/>
</dbReference>